<dbReference type="Proteomes" id="UP000001645">
    <property type="component" value="Chromosome 7"/>
</dbReference>
<feature type="region of interest" description="Disordered" evidence="16">
    <location>
        <begin position="915"/>
        <end position="947"/>
    </location>
</feature>
<organism evidence="21 22">
    <name type="scientific">Meleagris gallopavo</name>
    <name type="common">Wild turkey</name>
    <dbReference type="NCBI Taxonomy" id="9103"/>
    <lineage>
        <taxon>Eukaryota</taxon>
        <taxon>Metazoa</taxon>
        <taxon>Chordata</taxon>
        <taxon>Craniata</taxon>
        <taxon>Vertebrata</taxon>
        <taxon>Euteleostomi</taxon>
        <taxon>Archelosauria</taxon>
        <taxon>Archosauria</taxon>
        <taxon>Dinosauria</taxon>
        <taxon>Saurischia</taxon>
        <taxon>Theropoda</taxon>
        <taxon>Coelurosauria</taxon>
        <taxon>Aves</taxon>
        <taxon>Neognathae</taxon>
        <taxon>Galloanserae</taxon>
        <taxon>Galliformes</taxon>
        <taxon>Phasianidae</taxon>
        <taxon>Meleagridinae</taxon>
        <taxon>Meleagris</taxon>
    </lineage>
</organism>
<comment type="caution">
    <text evidence="14">Lacks conserved residue(s) required for the propagation of feature annotation.</text>
</comment>
<feature type="compositionally biased region" description="Polar residues" evidence="16">
    <location>
        <begin position="27"/>
        <end position="36"/>
    </location>
</feature>
<keyword evidence="5" id="KW-0732">Signal</keyword>
<dbReference type="Pfam" id="PF01421">
    <property type="entry name" value="Reprolysin"/>
    <property type="match status" value="1"/>
</dbReference>
<gene>
    <name evidence="21" type="primary">ADAM23</name>
</gene>
<proteinExistence type="predicted"/>
<dbReference type="SUPFAM" id="SSF57552">
    <property type="entry name" value="Blood coagulation inhibitor (disintegrin)"/>
    <property type="match status" value="1"/>
</dbReference>
<evidence type="ECO:0000256" key="10">
    <source>
        <dbReference type="ARBA" id="ARBA00023157"/>
    </source>
</evidence>
<evidence type="ECO:0000259" key="17">
    <source>
        <dbReference type="PROSITE" id="PS50026"/>
    </source>
</evidence>
<feature type="domain" description="Disintegrin" evidence="18">
    <location>
        <begin position="1485"/>
        <end position="1570"/>
    </location>
</feature>
<evidence type="ECO:0000256" key="3">
    <source>
        <dbReference type="ARBA" id="ARBA00022692"/>
    </source>
</evidence>
<dbReference type="InterPro" id="IPR034027">
    <property type="entry name" value="Reprolysin_adamalysin"/>
</dbReference>
<feature type="domain" description="Peptidase M12B" evidence="19">
    <location>
        <begin position="1281"/>
        <end position="1479"/>
    </location>
</feature>
<evidence type="ECO:0000256" key="7">
    <source>
        <dbReference type="ARBA" id="ARBA00022833"/>
    </source>
</evidence>
<dbReference type="GO" id="GO:0071514">
    <property type="term" value="P:genomic imprinting"/>
    <property type="evidence" value="ECO:0007669"/>
    <property type="project" value="TreeGrafter"/>
</dbReference>
<keyword evidence="6 15" id="KW-0863">Zinc-finger</keyword>
<dbReference type="PANTHER" id="PTHR21639:SF5">
    <property type="entry name" value="DBF4-TYPE ZINC FINGER-CONTAINING PROTEIN 2"/>
    <property type="match status" value="1"/>
</dbReference>
<feature type="disulfide bond" evidence="14">
    <location>
        <begin position="1741"/>
        <end position="1750"/>
    </location>
</feature>
<evidence type="ECO:0000256" key="12">
    <source>
        <dbReference type="ARBA" id="ARBA00046288"/>
    </source>
</evidence>
<dbReference type="PROSITE" id="PS50215">
    <property type="entry name" value="ADAM_MEPRO"/>
    <property type="match status" value="1"/>
</dbReference>
<reference evidence="21" key="2">
    <citation type="submission" date="2025-08" db="UniProtKB">
        <authorList>
            <consortium name="Ensembl"/>
        </authorList>
    </citation>
    <scope>IDENTIFICATION</scope>
</reference>
<reference evidence="21 22" key="1">
    <citation type="journal article" date="2010" name="PLoS Biol.">
        <title>Multi-platform next-generation sequencing of the domestic turkey (Meleagris gallopavo): genome assembly and analysis.</title>
        <authorList>
            <person name="Dalloul R.A."/>
            <person name="Long J.A."/>
            <person name="Zimin A.V."/>
            <person name="Aslam L."/>
            <person name="Beal K."/>
            <person name="Blomberg L.A."/>
            <person name="Bouffard P."/>
            <person name="Burt D.W."/>
            <person name="Crasta O."/>
            <person name="Crooijmans R.P."/>
            <person name="Cooper K."/>
            <person name="Coulombe R.A."/>
            <person name="De S."/>
            <person name="Delany M.E."/>
            <person name="Dodgson J.B."/>
            <person name="Dong J.J."/>
            <person name="Evans C."/>
            <person name="Frederickson K.M."/>
            <person name="Flicek P."/>
            <person name="Florea L."/>
            <person name="Folkerts O."/>
            <person name="Groenen M.A."/>
            <person name="Harkins T.T."/>
            <person name="Herrero J."/>
            <person name="Hoffmann S."/>
            <person name="Megens H.J."/>
            <person name="Jiang A."/>
            <person name="de Jong P."/>
            <person name="Kaiser P."/>
            <person name="Kim H."/>
            <person name="Kim K.W."/>
            <person name="Kim S."/>
            <person name="Langenberger D."/>
            <person name="Lee M.K."/>
            <person name="Lee T."/>
            <person name="Mane S."/>
            <person name="Marcais G."/>
            <person name="Marz M."/>
            <person name="McElroy A.P."/>
            <person name="Modise T."/>
            <person name="Nefedov M."/>
            <person name="Notredame C."/>
            <person name="Paton I.R."/>
            <person name="Payne W.S."/>
            <person name="Pertea G."/>
            <person name="Prickett D."/>
            <person name="Puiu D."/>
            <person name="Qioa D."/>
            <person name="Raineri E."/>
            <person name="Ruffier M."/>
            <person name="Salzberg S.L."/>
            <person name="Schatz M.C."/>
            <person name="Scheuring C."/>
            <person name="Schmidt C.J."/>
            <person name="Schroeder S."/>
            <person name="Searle S.M."/>
            <person name="Smith E.J."/>
            <person name="Smith J."/>
            <person name="Sonstegard T.S."/>
            <person name="Stadler P.F."/>
            <person name="Tafer H."/>
            <person name="Tu Z.J."/>
            <person name="Van Tassell C.P."/>
            <person name="Vilella A.J."/>
            <person name="Williams K.P."/>
            <person name="Yorke J.A."/>
            <person name="Zhang L."/>
            <person name="Zhang H.B."/>
            <person name="Zhang X."/>
            <person name="Zhang Y."/>
            <person name="Reed K.M."/>
        </authorList>
    </citation>
    <scope>NUCLEOTIDE SEQUENCE [LARGE SCALE GENOMIC DNA]</scope>
</reference>
<dbReference type="InterPro" id="IPR006586">
    <property type="entry name" value="ADAM_Cys-rich"/>
</dbReference>
<dbReference type="GO" id="GO:0003676">
    <property type="term" value="F:nucleic acid binding"/>
    <property type="evidence" value="ECO:0007669"/>
    <property type="project" value="InterPro"/>
</dbReference>
<evidence type="ECO:0000259" key="20">
    <source>
        <dbReference type="PROSITE" id="PS51265"/>
    </source>
</evidence>
<dbReference type="InterPro" id="IPR000742">
    <property type="entry name" value="EGF"/>
</dbReference>
<evidence type="ECO:0000256" key="9">
    <source>
        <dbReference type="ARBA" id="ARBA00023136"/>
    </source>
</evidence>
<dbReference type="Pfam" id="PF00200">
    <property type="entry name" value="Disintegrin"/>
    <property type="match status" value="1"/>
</dbReference>
<keyword evidence="22" id="KW-1185">Reference proteome</keyword>
<dbReference type="CTD" id="8745"/>
<dbReference type="GO" id="GO:0012505">
    <property type="term" value="C:endomembrane system"/>
    <property type="evidence" value="ECO:0007669"/>
    <property type="project" value="UniProtKB-SubCell"/>
</dbReference>
<keyword evidence="11" id="KW-0325">Glycoprotein</keyword>
<dbReference type="InterPro" id="IPR024079">
    <property type="entry name" value="MetalloPept_cat_dom_sf"/>
</dbReference>
<dbReference type="GeneID" id="100539972"/>
<dbReference type="InterPro" id="IPR018358">
    <property type="entry name" value="Disintegrin_CS"/>
</dbReference>
<sequence length="1840" mass="206999">MFDRIKPSDEASASSAQGMERHGVEGSLQQDSNSSLHSRRQEHPRPGVSTTQNRQGYCNCCHVHYSNLEQHIFSSQHRHFTTYCRNRMGTSSLMERFLQDVLQHHPHRYHDNRPTYDDMPLPITPVSARIASSGEVEKKKNRGRQVTSSKDQESIDSVRSSAPYLSREHTKKTSVTPTFTQKLVTEKERVTGTSRVSMGNCSNEKCSVLKDAQIGNHSHEGQFTAVSPVPQHFSVNTSVHSSSVNRKIEKSIKTSSSSSNRILHSGCDNTGMEVCIRNELKPALALVHPKCPSVLHQNPVCSHRNTLHVTSGQPLLIRDGLQTQDETLVSDFRLRDTVGISSALGLGTSPPLARCKNVKMNRGDASSVDETIENVILKYCHGTAYEELHFKEENNLCSTFSSLLDHADLEGSEMSFDCDAPIQSGTDLPKAAIKDLELLKEVQISLQDKDYGTQLSSVLKSESMKQIETVKQNVVVHPEEAVLPALPHVPPSFVGKTWSQIMYEDDIKIEELVRDFREGRFRCYFDSESSANCTGKRMKKKKQKDEKRNNTAEGNRTETASVKALPEFNDALSGGFDFDNPSLASDRLCNPQILKTPRKRTWRLASRCQVVKVSHGTQTSLLNYPVTKRKMARRESDPSDQKASIIWPENEKTPNMKTRLCALKLPESYSKIMSPVQPKTVVYVLSCPEMKQCKGKPVDIPKMRKNRNSTDSKDSIRYKYKQCSFKYYDPLTNRILKMPPKGSVGEKSKKPSHVRQLFRSLSFDANMRKLADAQREGTPTKSFNRSDFYSSSSAICLPESAKGNDTLSSQKADGSSVSTERTDCLVSSHSENSFKQLVISPLSSHQSVVEGDGRLTPFNSRVTKTPLTSIRSDRLERENPKAIWKRKESANKEPSFSKKAAGAMSVRCAVARRGNRVTTGKQTSRTKKQQKEGMRRKLSPCAQRSSAFSIHRHQTRKNTVGKHLKKEKPDAKKLNVRRKSKRTFLNSTVTSIPEKRQKGTSGSFPKKPERASSKVRSWEVSGDRGHPSTVNRHSRRTSAVPLLRNCIVLPDLRWNETAGRTEGVLADEENTFHLNKSSNSENNSHSNAIQKEITLPSRLIYYINKDSETPYHVLDTRARHQQKHNKAVHLAQASFQIEAFGSKFILDLTLNNDLLSSNYVEIHYEDGKQKFSKGGEHCYYHGNIRGIKDSRVALSTCNGLHGMFEDSAYVYLIEPMDLTHSAESRSRPHIIQRTSGTQASNQQQDHETGSSSQWPFISELLWLKRRRRRRAASRGVFEEMKYLELMIVNDHKMFKKHRSSNAYTNNFAKSVVNLVDAIYKEQLNTRVVLVAVETWTDRDRINIHPDPLQMLHDFSKYRQHYIKQHADAVHLLSNVTFHYKRSSLSYFGGVCSVTRGVGVNEYGLPLAMAQELAQSLAQNLGIQWEPAARKPKCDCTESWGGCIMEETGVYHSRKFSKCSIAEYKEFLLRGGGACLFNRPTKLFESTECGNGYVEAGEECDCGFRMECYADCCKKCSLSNGAHCSDGPCCNTSCLFFPRGYDCRYAVNECDIAEFCTGDSGQCPPNLHKQDGYACDSNQGRCYNGECKTRDNQCKYIWGSKSSGSDKFCYEKLNTEGTKKGNCGKDGDRWIQCSKHDVFCGFLLCTNLTKVPRVGQVQGEIIPNSFYHQGRIVDCSGAHVLLDDDTDLGYVEDGAPCGPQMMCLDKKCLPIQSLNISSCPIGSNGKVCSGHGVCSNEATCICNFSWAGTDCSIDDPIRDTGNKKDEGPKEMSKNEDSIQVNRALSEEMQFKELLLSLLDFGYDIFAVAVQELNKRKNINRSYNHNVEMFGIEKRENCPFWR</sequence>
<keyword evidence="10 14" id="KW-1015">Disulfide bond</keyword>
<dbReference type="Gene3D" id="6.10.250.3410">
    <property type="entry name" value="DBF zinc finger"/>
    <property type="match status" value="1"/>
</dbReference>
<dbReference type="CDD" id="cd04269">
    <property type="entry name" value="ZnMc_adamalysin_II_like"/>
    <property type="match status" value="1"/>
</dbReference>
<dbReference type="Pfam" id="PF08516">
    <property type="entry name" value="ADAM_CR"/>
    <property type="match status" value="1"/>
</dbReference>
<evidence type="ECO:0000256" key="8">
    <source>
        <dbReference type="ARBA" id="ARBA00022989"/>
    </source>
</evidence>
<feature type="compositionally biased region" description="Polar residues" evidence="16">
    <location>
        <begin position="803"/>
        <end position="824"/>
    </location>
</feature>
<evidence type="ECO:0000259" key="18">
    <source>
        <dbReference type="PROSITE" id="PS50214"/>
    </source>
</evidence>
<dbReference type="Pfam" id="PF07535">
    <property type="entry name" value="zf-DBF"/>
    <property type="match status" value="1"/>
</dbReference>
<keyword evidence="9" id="KW-0472">Membrane</keyword>
<name>A0A803Y2J3_MELGA</name>
<dbReference type="GeneTree" id="ENSGT00940000158781"/>
<evidence type="ECO:0000256" key="13">
    <source>
        <dbReference type="PROSITE-ProRule" id="PRU00068"/>
    </source>
</evidence>
<keyword evidence="7" id="KW-0862">Zinc</keyword>
<dbReference type="PROSITE" id="PS51265">
    <property type="entry name" value="ZF_DBF4"/>
    <property type="match status" value="1"/>
</dbReference>
<feature type="disulfide bond" evidence="13">
    <location>
        <begin position="1542"/>
        <end position="1562"/>
    </location>
</feature>
<dbReference type="Gene3D" id="4.10.70.10">
    <property type="entry name" value="Disintegrin domain"/>
    <property type="match status" value="1"/>
</dbReference>
<keyword evidence="1 14" id="KW-0245">EGF-like domain</keyword>
<evidence type="ECO:0000256" key="2">
    <source>
        <dbReference type="ARBA" id="ARBA00022685"/>
    </source>
</evidence>
<dbReference type="PROSITE" id="PS50026">
    <property type="entry name" value="EGF_3"/>
    <property type="match status" value="1"/>
</dbReference>
<evidence type="ECO:0000313" key="21">
    <source>
        <dbReference type="Ensembl" id="ENSMGAP00000025990.1"/>
    </source>
</evidence>
<dbReference type="InParanoid" id="A0A803Y2J3"/>
<feature type="region of interest" description="Disordered" evidence="16">
    <location>
        <begin position="800"/>
        <end position="824"/>
    </location>
</feature>
<evidence type="ECO:0000256" key="11">
    <source>
        <dbReference type="ARBA" id="ARBA00023180"/>
    </source>
</evidence>
<dbReference type="InterPro" id="IPR038890">
    <property type="entry name" value="ZDBF2"/>
</dbReference>
<feature type="region of interest" description="Disordered" evidence="16">
    <location>
        <begin position="980"/>
        <end position="1035"/>
    </location>
</feature>
<evidence type="ECO:0000256" key="5">
    <source>
        <dbReference type="ARBA" id="ARBA00022729"/>
    </source>
</evidence>
<feature type="region of interest" description="Disordered" evidence="16">
    <location>
        <begin position="1"/>
        <end position="53"/>
    </location>
</feature>
<dbReference type="PROSITE" id="PS00427">
    <property type="entry name" value="DISINTEGRIN_1"/>
    <property type="match status" value="1"/>
</dbReference>
<dbReference type="RefSeq" id="XP_010711799.1">
    <property type="nucleotide sequence ID" value="XM_010713497.3"/>
</dbReference>
<dbReference type="Pfam" id="PF01562">
    <property type="entry name" value="Pep_M12B_propep"/>
    <property type="match status" value="1"/>
</dbReference>
<dbReference type="OrthoDB" id="9905711at2759"/>
<dbReference type="InterPro" id="IPR001590">
    <property type="entry name" value="Peptidase_M12B"/>
</dbReference>
<dbReference type="GO" id="GO:0008270">
    <property type="term" value="F:zinc ion binding"/>
    <property type="evidence" value="ECO:0007669"/>
    <property type="project" value="UniProtKB-KW"/>
</dbReference>
<dbReference type="PROSITE" id="PS00022">
    <property type="entry name" value="EGF_1"/>
    <property type="match status" value="1"/>
</dbReference>
<keyword evidence="2" id="KW-0165">Cleavage on pair of basic residues</keyword>
<feature type="compositionally biased region" description="Polar residues" evidence="16">
    <location>
        <begin position="144"/>
        <end position="160"/>
    </location>
</feature>
<comment type="subcellular location">
    <subcellularLocation>
        <location evidence="12">Endomembrane system</location>
        <topology evidence="12">Single-pass type I membrane protein</topology>
    </subcellularLocation>
</comment>
<evidence type="ECO:0000256" key="1">
    <source>
        <dbReference type="ARBA" id="ARBA00022536"/>
    </source>
</evidence>
<keyword evidence="3" id="KW-0812">Transmembrane</keyword>
<dbReference type="InterPro" id="IPR002870">
    <property type="entry name" value="Peptidase_M12B_N"/>
</dbReference>
<dbReference type="SMART" id="SM00050">
    <property type="entry name" value="DISIN"/>
    <property type="match status" value="1"/>
</dbReference>
<evidence type="ECO:0000256" key="14">
    <source>
        <dbReference type="PROSITE-ProRule" id="PRU00076"/>
    </source>
</evidence>
<dbReference type="SMART" id="SM00586">
    <property type="entry name" value="ZnF_DBF"/>
    <property type="match status" value="1"/>
</dbReference>
<evidence type="ECO:0000256" key="4">
    <source>
        <dbReference type="ARBA" id="ARBA00022723"/>
    </source>
</evidence>
<feature type="compositionally biased region" description="Polar residues" evidence="16">
    <location>
        <begin position="551"/>
        <end position="560"/>
    </location>
</feature>
<dbReference type="SUPFAM" id="SSF55486">
    <property type="entry name" value="Metalloproteases ('zincins'), catalytic domain"/>
    <property type="match status" value="1"/>
</dbReference>
<dbReference type="GO" id="GO:0006508">
    <property type="term" value="P:proteolysis"/>
    <property type="evidence" value="ECO:0007669"/>
    <property type="project" value="InterPro"/>
</dbReference>
<dbReference type="PROSITE" id="PS50214">
    <property type="entry name" value="DISINTEGRIN_2"/>
    <property type="match status" value="1"/>
</dbReference>
<keyword evidence="4" id="KW-0479">Metal-binding</keyword>
<evidence type="ECO:0000256" key="15">
    <source>
        <dbReference type="PROSITE-ProRule" id="PRU00600"/>
    </source>
</evidence>
<evidence type="ECO:0000256" key="6">
    <source>
        <dbReference type="ARBA" id="ARBA00022771"/>
    </source>
</evidence>
<protein>
    <submittedName>
        <fullName evidence="21">ADAM metallopeptidase domain 23</fullName>
    </submittedName>
</protein>
<keyword evidence="8" id="KW-1133">Transmembrane helix</keyword>
<feature type="region of interest" description="Disordered" evidence="16">
    <location>
        <begin position="130"/>
        <end position="177"/>
    </location>
</feature>
<dbReference type="SMART" id="SM00608">
    <property type="entry name" value="ACR"/>
    <property type="match status" value="1"/>
</dbReference>
<dbReference type="Gene3D" id="2.10.25.10">
    <property type="entry name" value="Laminin"/>
    <property type="match status" value="1"/>
</dbReference>
<reference evidence="21" key="3">
    <citation type="submission" date="2025-09" db="UniProtKB">
        <authorList>
            <consortium name="Ensembl"/>
        </authorList>
    </citation>
    <scope>IDENTIFICATION</scope>
</reference>
<dbReference type="InterPro" id="IPR036436">
    <property type="entry name" value="Disintegrin_dom_sf"/>
</dbReference>
<dbReference type="FunFam" id="4.10.70.10:FF:000001">
    <property type="entry name" value="Disintegrin and metalloproteinase domain-containing protein 22"/>
    <property type="match status" value="1"/>
</dbReference>
<dbReference type="InterPro" id="IPR001762">
    <property type="entry name" value="Disintegrin_dom"/>
</dbReference>
<evidence type="ECO:0000259" key="19">
    <source>
        <dbReference type="PROSITE" id="PS50215"/>
    </source>
</evidence>
<accession>A0A803Y2J3</accession>
<dbReference type="Gene3D" id="3.40.390.10">
    <property type="entry name" value="Collagenase (Catalytic Domain)"/>
    <property type="match status" value="1"/>
</dbReference>
<dbReference type="InterPro" id="IPR006572">
    <property type="entry name" value="Znf_DBF"/>
</dbReference>
<dbReference type="FunFam" id="3.40.390.10:FF:000014">
    <property type="entry name" value="disintegrin and metalloproteinase domain-containing protein 11"/>
    <property type="match status" value="1"/>
</dbReference>
<evidence type="ECO:0000256" key="16">
    <source>
        <dbReference type="SAM" id="MobiDB-lite"/>
    </source>
</evidence>
<dbReference type="GO" id="GO:0004222">
    <property type="term" value="F:metalloendopeptidase activity"/>
    <property type="evidence" value="ECO:0007669"/>
    <property type="project" value="InterPro"/>
</dbReference>
<dbReference type="PANTHER" id="PTHR21639">
    <property type="entry name" value="DBF4-TYPE ZINC FINGER-CONTAINING PROTEIN 2"/>
    <property type="match status" value="1"/>
</dbReference>
<dbReference type="Ensembl" id="ENSMGAT00000031883.1">
    <property type="protein sequence ID" value="ENSMGAP00000025990.1"/>
    <property type="gene ID" value="ENSMGAG00000008433.3"/>
</dbReference>
<feature type="domain" description="EGF-like" evidence="17">
    <location>
        <begin position="1714"/>
        <end position="1751"/>
    </location>
</feature>
<feature type="compositionally biased region" description="Polar residues" evidence="16">
    <location>
        <begin position="1232"/>
        <end position="1252"/>
    </location>
</feature>
<feature type="region of interest" description="Disordered" evidence="16">
    <location>
        <begin position="535"/>
        <end position="560"/>
    </location>
</feature>
<evidence type="ECO:0000313" key="22">
    <source>
        <dbReference type="Proteomes" id="UP000001645"/>
    </source>
</evidence>
<dbReference type="Bgee" id="ENSMGAG00000008433">
    <property type="expression patterns" value="Expressed in brain and 16 other cell types or tissues"/>
</dbReference>
<feature type="domain" description="DBF4-type" evidence="20">
    <location>
        <begin position="51"/>
        <end position="100"/>
    </location>
</feature>
<feature type="region of interest" description="Disordered" evidence="16">
    <location>
        <begin position="1223"/>
        <end position="1252"/>
    </location>
</feature>
<dbReference type="InterPro" id="IPR038545">
    <property type="entry name" value="Znf_DBF_sf"/>
</dbReference>